<evidence type="ECO:0000313" key="2">
    <source>
        <dbReference type="EMBL" id="KAK2632531.1"/>
    </source>
</evidence>
<dbReference type="OMA" id="HAANKKE"/>
<dbReference type="EMBL" id="KK198965">
    <property type="protein sequence ID" value="KCW44981.1"/>
    <property type="molecule type" value="Genomic_DNA"/>
</dbReference>
<reference evidence="2" key="2">
    <citation type="journal article" date="2014" name="Nature">
        <title>The genome of Eucalyptus grandis.</title>
        <authorList>
            <person name="Myburg A.A."/>
            <person name="Grattapaglia D."/>
            <person name="Tuskan G.A."/>
            <person name="Hellsten U."/>
            <person name="Hayes R.D."/>
            <person name="Grimwood J."/>
            <person name="Jenkins J."/>
            <person name="Lindquist E."/>
            <person name="Tice H."/>
            <person name="Bauer D."/>
            <person name="Goodstein D.M."/>
            <person name="Dubchak I."/>
            <person name="Poliakov A."/>
            <person name="Mizrachi E."/>
            <person name="Kullan A.R."/>
            <person name="Hussey S.G."/>
            <person name="Pinard D."/>
            <person name="van der Merwe K."/>
            <person name="Singh P."/>
            <person name="van Jaarsveld I."/>
            <person name="Silva-Junior O.B."/>
            <person name="Togawa R.C."/>
            <person name="Pappas M.R."/>
            <person name="Faria D.A."/>
            <person name="Sansaloni C.P."/>
            <person name="Petroli C.D."/>
            <person name="Yang X."/>
            <person name="Ranjan P."/>
            <person name="Tschaplinski T.J."/>
            <person name="Ye C.Y."/>
            <person name="Li T."/>
            <person name="Sterck L."/>
            <person name="Vanneste K."/>
            <person name="Murat F."/>
            <person name="Soler M."/>
            <person name="Clemente H.S."/>
            <person name="Saidi N."/>
            <person name="Cassan-Wang H."/>
            <person name="Dunand C."/>
            <person name="Hefer C.A."/>
            <person name="Bornberg-Bauer E."/>
            <person name="Kersting A.R."/>
            <person name="Vining K."/>
            <person name="Amarasinghe V."/>
            <person name="Ranik M."/>
            <person name="Naithani S."/>
            <person name="Elser J."/>
            <person name="Boyd A.E."/>
            <person name="Liston A."/>
            <person name="Spatafora J.W."/>
            <person name="Dharmwardhana P."/>
            <person name="Raja R."/>
            <person name="Sullivan C."/>
            <person name="Romanel E."/>
            <person name="Alves-Ferreira M."/>
            <person name="Kulheim C."/>
            <person name="Foley W."/>
            <person name="Carocha V."/>
            <person name="Paiva J."/>
            <person name="Kudrna D."/>
            <person name="Brommonschenkel S.H."/>
            <person name="Pasquali G."/>
            <person name="Byrne M."/>
            <person name="Rigault P."/>
            <person name="Tibbits J."/>
            <person name="Spokevicius A."/>
            <person name="Jones R.C."/>
            <person name="Steane D.A."/>
            <person name="Vaillancourt R.E."/>
            <person name="Potts B.M."/>
            <person name="Joubert F."/>
            <person name="Barry K."/>
            <person name="Pappas G.J."/>
            <person name="Strauss S.H."/>
            <person name="Jaiswal P."/>
            <person name="Grima-Pettenati J."/>
            <person name="Salse J."/>
            <person name="Van de Peer Y."/>
            <person name="Rokhsar D.S."/>
            <person name="Schmutz J."/>
        </authorList>
    </citation>
    <scope>NUCLEOTIDE SEQUENCE</scope>
    <source>
        <tissue evidence="2">Leaf extractions</tissue>
    </source>
</reference>
<dbReference type="PANTHER" id="PTHR35099">
    <property type="entry name" value="OS02G0182700 PROTEIN"/>
    <property type="match status" value="1"/>
</dbReference>
<accession>A0A058ZUF7</accession>
<keyword evidence="4" id="KW-1185">Reference proteome</keyword>
<feature type="compositionally biased region" description="Polar residues" evidence="1">
    <location>
        <begin position="267"/>
        <end position="287"/>
    </location>
</feature>
<dbReference type="STRING" id="71139.A0A058ZUF7"/>
<evidence type="ECO:0000313" key="3">
    <source>
        <dbReference type="EMBL" id="KCW44981.1"/>
    </source>
</evidence>
<organism evidence="3">
    <name type="scientific">Eucalyptus grandis</name>
    <name type="common">Flooded gum</name>
    <dbReference type="NCBI Taxonomy" id="71139"/>
    <lineage>
        <taxon>Eukaryota</taxon>
        <taxon>Viridiplantae</taxon>
        <taxon>Streptophyta</taxon>
        <taxon>Embryophyta</taxon>
        <taxon>Tracheophyta</taxon>
        <taxon>Spermatophyta</taxon>
        <taxon>Magnoliopsida</taxon>
        <taxon>eudicotyledons</taxon>
        <taxon>Gunneridae</taxon>
        <taxon>Pentapetalae</taxon>
        <taxon>rosids</taxon>
        <taxon>malvids</taxon>
        <taxon>Myrtales</taxon>
        <taxon>Myrtaceae</taxon>
        <taxon>Myrtoideae</taxon>
        <taxon>Eucalypteae</taxon>
        <taxon>Eucalyptus</taxon>
    </lineage>
</organism>
<protein>
    <submittedName>
        <fullName evidence="3">Uncharacterized protein</fullName>
    </submittedName>
</protein>
<feature type="compositionally biased region" description="Basic and acidic residues" evidence="1">
    <location>
        <begin position="72"/>
        <end position="81"/>
    </location>
</feature>
<sequence>MSARESWETRKLVKPNKGIESGRGALTHSSTVFLATDSIIKCYRAEHGNGVEVVDFVVNLHGNTLPIRSQSRRREFPHPEEEASGNAKETQMPRVPQASYAAAPRGRRAPLKLDWTVRQRRSSNSKTAPKDARRKKRGGEPARASPTTPLSWSGATSSGGGGGGGGGGSGGGGGGDEECSVPVVRSPEKARSKTTNGSTTTSAARPSKRPRKKKTLAELKEEENKLLKERRRLKWGLANLRRVVEKQRIANESLKKMKLDMQCKQEAVTTPDEQPQNVGSCSPCSSASKTREVETCERFFELPDLNLPVENSG</sequence>
<name>A0A058ZUF7_EUCGR</name>
<feature type="compositionally biased region" description="Gly residues" evidence="1">
    <location>
        <begin position="157"/>
        <end position="174"/>
    </location>
</feature>
<dbReference type="PANTHER" id="PTHR35099:SF10">
    <property type="entry name" value="BZIP DOMAIN-CONTAINING PROTEIN"/>
    <property type="match status" value="1"/>
</dbReference>
<reference evidence="2" key="4">
    <citation type="submission" date="2023-07" db="EMBL/GenBank/DDBJ databases">
        <authorList>
            <person name="Myburg A.A."/>
            <person name="Grattapaglia D."/>
            <person name="Tuskan G.A."/>
            <person name="Hellsten U."/>
            <person name="Hayes R.D."/>
            <person name="Grimwood J."/>
            <person name="Jenkins J."/>
            <person name="Lindquist E."/>
            <person name="Tice H."/>
            <person name="Bauer D."/>
            <person name="Goodstein D.M."/>
            <person name="Dubchak I."/>
            <person name="Poliakov A."/>
            <person name="Mizrachi E."/>
            <person name="Kullan A.R."/>
            <person name="Hussey S.G."/>
            <person name="Pinard D."/>
            <person name="Van D.M."/>
            <person name="Singh P."/>
            <person name="Van J.I."/>
            <person name="Silva-Junior O.B."/>
            <person name="Togawa R.C."/>
            <person name="Pappas M.R."/>
            <person name="Faria D.A."/>
            <person name="Sansaloni C.P."/>
            <person name="Petroli C.D."/>
            <person name="Yang X."/>
            <person name="Ranjan P."/>
            <person name="Tschaplinski T.J."/>
            <person name="Ye C.Y."/>
            <person name="Li T."/>
            <person name="Sterck L."/>
            <person name="Vanneste K."/>
            <person name="Murat F."/>
            <person name="Soler M."/>
            <person name="Clemente H.S."/>
            <person name="Saidi N."/>
            <person name="Cassan-Wang H."/>
            <person name="Dunand C."/>
            <person name="Hefer C.A."/>
            <person name="Bornberg-Bauer E."/>
            <person name="Kersting A.R."/>
            <person name="Vining K."/>
            <person name="Amarasinghe V."/>
            <person name="Ranik M."/>
            <person name="Naithani S."/>
            <person name="Elser J."/>
            <person name="Boyd A.E."/>
            <person name="Liston A."/>
            <person name="Spatafora J.W."/>
            <person name="Dharmwardhana P."/>
            <person name="Raja R."/>
            <person name="Sullivan C."/>
            <person name="Romanel E."/>
            <person name="Alves-Ferreira M."/>
            <person name="Kulheim C."/>
            <person name="Foley W."/>
            <person name="Carocha V."/>
            <person name="Paiva J."/>
            <person name="Kudrna D."/>
            <person name="Brommonschenkel S.H."/>
            <person name="Pasquali G."/>
            <person name="Byrne M."/>
            <person name="Rigault P."/>
            <person name="Tibbits J."/>
            <person name="Spokevicius A."/>
            <person name="Jones R.C."/>
            <person name="Steane D.A."/>
            <person name="Vaillancourt R.E."/>
            <person name="Potts B.M."/>
            <person name="Joubert F."/>
            <person name="Barry K."/>
            <person name="Pappas G.J."/>
            <person name="Strauss S.H."/>
            <person name="Jaiswal P."/>
            <person name="Grima-Pettenati J."/>
            <person name="Salse J."/>
            <person name="Van D.P."/>
            <person name="Rokhsar D.S."/>
            <person name="Schmutz J."/>
        </authorList>
    </citation>
    <scope>NUCLEOTIDE SEQUENCE</scope>
    <source>
        <tissue evidence="2">Leaf extractions</tissue>
    </source>
</reference>
<feature type="region of interest" description="Disordered" evidence="1">
    <location>
        <begin position="69"/>
        <end position="220"/>
    </location>
</feature>
<proteinExistence type="predicted"/>
<feature type="region of interest" description="Disordered" evidence="1">
    <location>
        <begin position="265"/>
        <end position="287"/>
    </location>
</feature>
<evidence type="ECO:0000256" key="1">
    <source>
        <dbReference type="SAM" id="MobiDB-lite"/>
    </source>
</evidence>
<feature type="compositionally biased region" description="Polar residues" evidence="1">
    <location>
        <begin position="145"/>
        <end position="156"/>
    </location>
</feature>
<dbReference type="Proteomes" id="UP000030711">
    <property type="component" value="Unassembled WGS sequence"/>
</dbReference>
<dbReference type="AlphaFoldDB" id="A0A058ZUF7"/>
<dbReference type="EMBL" id="MU848449">
    <property type="protein sequence ID" value="KAK2632531.1"/>
    <property type="molecule type" value="Genomic_DNA"/>
</dbReference>
<reference evidence="3" key="1">
    <citation type="submission" date="2013-07" db="EMBL/GenBank/DDBJ databases">
        <title>The genome of Eucalyptus grandis.</title>
        <authorList>
            <person name="Schmutz J."/>
            <person name="Hayes R."/>
            <person name="Myburg A."/>
            <person name="Tuskan G."/>
            <person name="Grattapaglia D."/>
            <person name="Rokhsar D.S."/>
        </authorList>
    </citation>
    <scope>NUCLEOTIDE SEQUENCE</scope>
    <source>
        <tissue evidence="3">Leaf extractions</tissue>
    </source>
</reference>
<reference evidence="2" key="3">
    <citation type="submission" date="2023-04" db="EMBL/GenBank/DDBJ databases">
        <title>WGS assembly of Eucalyptus grandis.</title>
        <authorList>
            <person name="Myburg A."/>
            <person name="Grattapaglia D."/>
            <person name="Tuskan G."/>
            <person name="Hellsten U."/>
            <person name="Hayes R."/>
            <person name="Grimwood J."/>
            <person name="Jenkins J."/>
            <person name="Lindquist E."/>
            <person name="Tice H."/>
            <person name="Bauer D."/>
            <person name="Goodstein D."/>
            <person name="Dubchak I."/>
            <person name="Poliakov A."/>
            <person name="Mizrachi E."/>
            <person name="Kullan A."/>
            <person name="Hussey S."/>
            <person name="Pinard D."/>
            <person name="Van D."/>
            <person name="Singh P."/>
            <person name="Van J."/>
            <person name="Silva-Junior O."/>
            <person name="Togawa R."/>
            <person name="Pappas M."/>
            <person name="Faria D."/>
            <person name="Sansaloni C."/>
            <person name="Petroli C."/>
            <person name="Yang X."/>
            <person name="Ranjan P."/>
            <person name="Tschaplinski T."/>
            <person name="Ye C."/>
            <person name="Li T."/>
            <person name="Sterck L."/>
            <person name="Vanneste K."/>
            <person name="Murat F."/>
            <person name="Soler M."/>
            <person name="Clemente H."/>
            <person name="Saidi N."/>
            <person name="Cassan-Wang H."/>
            <person name="Dunand C."/>
            <person name="Hefer C."/>
            <person name="Bornberg-Bauer E."/>
            <person name="Kersting A."/>
            <person name="Vining K."/>
            <person name="Amarasinghe V."/>
            <person name="Ranik M."/>
            <person name="Naithani S."/>
            <person name="Elser J."/>
            <person name="Boyd A."/>
            <person name="Liston A."/>
            <person name="Spatafora J."/>
            <person name="Dharmwardhana P."/>
            <person name="Raja R."/>
            <person name="Sullivan C."/>
            <person name="Romanel E."/>
            <person name="Alves-Ferreira M."/>
            <person name="Kulheim C."/>
            <person name="Foley W."/>
            <person name="Carocha V."/>
            <person name="Paiva J."/>
            <person name="Kudrna D."/>
            <person name="Brommonschenkel S."/>
            <person name="Pasquali G."/>
            <person name="Byrne M."/>
            <person name="Rigault P."/>
            <person name="Tibbits J."/>
            <person name="Spokevicius A."/>
            <person name="Jones R."/>
            <person name="Steane D."/>
            <person name="Vaillancourt R."/>
            <person name="Potts B."/>
            <person name="Joubert F."/>
            <person name="Barry K."/>
            <person name="Pappas G."/>
            <person name="Strauss S."/>
            <person name="Jaiswal P."/>
            <person name="Grima-Pettenati J."/>
            <person name="Salse J."/>
            <person name="Van D."/>
            <person name="Rokhsar D."/>
            <person name="Schmutz J."/>
        </authorList>
    </citation>
    <scope>NUCLEOTIDE SEQUENCE</scope>
    <source>
        <tissue evidence="2">Leaf extractions</tissue>
    </source>
</reference>
<dbReference type="InParanoid" id="A0A058ZUF7"/>
<gene>
    <name evidence="3" type="ORF">EUGRSUZ_L01430</name>
</gene>
<dbReference type="eggNOG" id="ENOG502S1SU">
    <property type="taxonomic scope" value="Eukaryota"/>
</dbReference>
<evidence type="ECO:0000313" key="4">
    <source>
        <dbReference type="Proteomes" id="UP000030711"/>
    </source>
</evidence>
<dbReference type="Gramene" id="KCW44981">
    <property type="protein sequence ID" value="KCW44981"/>
    <property type="gene ID" value="EUGRSUZ_L01430"/>
</dbReference>